<feature type="region of interest" description="Disordered" evidence="1">
    <location>
        <begin position="225"/>
        <end position="275"/>
    </location>
</feature>
<reference evidence="4 5" key="1">
    <citation type="submission" date="2024-03" db="EMBL/GenBank/DDBJ databases">
        <title>A high-quality draft genome sequence of Diaporthe vaccinii, a causative agent of upright dieback and viscid rot disease in cranberry plants.</title>
        <authorList>
            <person name="Sarrasin M."/>
            <person name="Lang B.F."/>
            <person name="Burger G."/>
        </authorList>
    </citation>
    <scope>NUCLEOTIDE SEQUENCE [LARGE SCALE GENOMIC DNA]</scope>
    <source>
        <strain evidence="4 5">IS7</strain>
    </source>
</reference>
<organism evidence="4 5">
    <name type="scientific">Diaporthe vaccinii</name>
    <dbReference type="NCBI Taxonomy" id="105482"/>
    <lineage>
        <taxon>Eukaryota</taxon>
        <taxon>Fungi</taxon>
        <taxon>Dikarya</taxon>
        <taxon>Ascomycota</taxon>
        <taxon>Pezizomycotina</taxon>
        <taxon>Sordariomycetes</taxon>
        <taxon>Sordariomycetidae</taxon>
        <taxon>Diaporthales</taxon>
        <taxon>Diaporthaceae</taxon>
        <taxon>Diaporthe</taxon>
        <taxon>Diaporthe eres species complex</taxon>
    </lineage>
</organism>
<keyword evidence="3" id="KW-0732">Signal</keyword>
<keyword evidence="2" id="KW-0812">Transmembrane</keyword>
<evidence type="ECO:0000256" key="1">
    <source>
        <dbReference type="SAM" id="MobiDB-lite"/>
    </source>
</evidence>
<evidence type="ECO:0000256" key="3">
    <source>
        <dbReference type="SAM" id="SignalP"/>
    </source>
</evidence>
<evidence type="ECO:0000313" key="4">
    <source>
        <dbReference type="EMBL" id="KAL2290048.1"/>
    </source>
</evidence>
<keyword evidence="2" id="KW-1133">Transmembrane helix</keyword>
<accession>A0ABR4F5U2</accession>
<keyword evidence="5" id="KW-1185">Reference proteome</keyword>
<evidence type="ECO:0008006" key="6">
    <source>
        <dbReference type="Google" id="ProtNLM"/>
    </source>
</evidence>
<proteinExistence type="predicted"/>
<feature type="signal peptide" evidence="3">
    <location>
        <begin position="1"/>
        <end position="21"/>
    </location>
</feature>
<dbReference type="EMBL" id="JBAWTH010000010">
    <property type="protein sequence ID" value="KAL2290048.1"/>
    <property type="molecule type" value="Genomic_DNA"/>
</dbReference>
<feature type="transmembrane region" description="Helical" evidence="2">
    <location>
        <begin position="151"/>
        <end position="175"/>
    </location>
</feature>
<name>A0ABR4F5U2_9PEZI</name>
<feature type="compositionally biased region" description="Basic and acidic residues" evidence="1">
    <location>
        <begin position="260"/>
        <end position="275"/>
    </location>
</feature>
<sequence length="275" mass="29254">MLSQLPTALCLLLCSAASTAASSLTTFSDANCQRSQTRIAGENGYPDGFCTNIAGVADSTYQSFMFTVLDEGCTPTIYLSDSTSDICSGEAEIAYISNCYNTTWVYYSIDGCTPLSSTSTTLSASSTASASSSSTASAAAATSHRVSDGAIAGAVVGSVCGLGIIAAVSVYFFWFRPTQRERKRRLRREIEESGLRDAAGGGAAGARRMEDEEDKGYLINMHESHQRSHELQSMPDAVEAPGDNRANEMGNDGEVPVELPGDHQYDTKGEQNPRR</sequence>
<evidence type="ECO:0000313" key="5">
    <source>
        <dbReference type="Proteomes" id="UP001600888"/>
    </source>
</evidence>
<comment type="caution">
    <text evidence="4">The sequence shown here is derived from an EMBL/GenBank/DDBJ whole genome shotgun (WGS) entry which is preliminary data.</text>
</comment>
<dbReference type="Proteomes" id="UP001600888">
    <property type="component" value="Unassembled WGS sequence"/>
</dbReference>
<gene>
    <name evidence="4" type="ORF">FJTKL_00576</name>
</gene>
<evidence type="ECO:0000256" key="2">
    <source>
        <dbReference type="SAM" id="Phobius"/>
    </source>
</evidence>
<keyword evidence="2" id="KW-0472">Membrane</keyword>
<feature type="chain" id="PRO_5045086274" description="Mid2 domain-containing protein" evidence="3">
    <location>
        <begin position="22"/>
        <end position="275"/>
    </location>
</feature>
<protein>
    <recommendedName>
        <fullName evidence="6">Mid2 domain-containing protein</fullName>
    </recommendedName>
</protein>